<dbReference type="EMBL" id="WOWK01000010">
    <property type="protein sequence ID" value="KAF0329876.1"/>
    <property type="molecule type" value="Genomic_DNA"/>
</dbReference>
<evidence type="ECO:0000256" key="9">
    <source>
        <dbReference type="ARBA" id="ARBA00023316"/>
    </source>
</evidence>
<evidence type="ECO:0000256" key="10">
    <source>
        <dbReference type="RuleBase" id="RU361169"/>
    </source>
</evidence>
<keyword evidence="5" id="KW-0677">Repeat</keyword>
<dbReference type="PANTHER" id="PTHR31736">
    <property type="match status" value="1"/>
</dbReference>
<dbReference type="SMART" id="SM00710">
    <property type="entry name" value="PbH1"/>
    <property type="match status" value="5"/>
</dbReference>
<keyword evidence="6 10" id="KW-0378">Hydrolase</keyword>
<keyword evidence="7" id="KW-0325">Glycoprotein</keyword>
<dbReference type="PANTHER" id="PTHR31736:SF8">
    <property type="entry name" value="PUTATIVE (AFU_ORTHOLOGUE AFUA_7G06410)-RELATED"/>
    <property type="match status" value="1"/>
</dbReference>
<evidence type="ECO:0000256" key="4">
    <source>
        <dbReference type="ARBA" id="ARBA00022729"/>
    </source>
</evidence>
<feature type="chain" id="PRO_5034961838" evidence="11">
    <location>
        <begin position="20"/>
        <end position="420"/>
    </location>
</feature>
<keyword evidence="13" id="KW-1185">Reference proteome</keyword>
<dbReference type="GO" id="GO:0004650">
    <property type="term" value="F:polygalacturonase activity"/>
    <property type="evidence" value="ECO:0007669"/>
    <property type="project" value="InterPro"/>
</dbReference>
<evidence type="ECO:0000256" key="11">
    <source>
        <dbReference type="SAM" id="SignalP"/>
    </source>
</evidence>
<gene>
    <name evidence="12" type="ORF">GQ607_003049</name>
</gene>
<dbReference type="InterPro" id="IPR000743">
    <property type="entry name" value="Glyco_hydro_28"/>
</dbReference>
<comment type="similarity">
    <text evidence="2 10">Belongs to the glycosyl hydrolase 28 family.</text>
</comment>
<comment type="caution">
    <text evidence="12">The sequence shown here is derived from an EMBL/GenBank/DDBJ whole genome shotgun (WGS) entry which is preliminary data.</text>
</comment>
<proteinExistence type="inferred from homology"/>
<evidence type="ECO:0000256" key="1">
    <source>
        <dbReference type="ARBA" id="ARBA00004613"/>
    </source>
</evidence>
<evidence type="ECO:0000256" key="2">
    <source>
        <dbReference type="ARBA" id="ARBA00008834"/>
    </source>
</evidence>
<dbReference type="Proteomes" id="UP000434172">
    <property type="component" value="Unassembled WGS sequence"/>
</dbReference>
<sequence length="420" mass="45851">MSQILNLYFFACLLWGLLAVADLTTHDVGPRAIYTCTVPANNNGTDDSPAILAAFKECRKGRRIVFSNTTYHVNQMMTTTDLEDTQIEIQGTLLWSNDTDYWLSHPQPTGFQNGSAAWFLGGKNVTVDGFGYGTLDGNGQVSQVYNLVKGQSNYPDRPHALAIWKATDMTVCNLRMVQSQMWTMTIMWSKNVLFDGIYINSTSSNGNPARNTDGADTINSDHITFRNMYIRNGDDAIALKGNSTNILIEDSTLDRSLGIAFGSLGQYQGVFERVENVTVRRIKGLKARYGAYVKTWTGDQVSYPPNGGGGGIGYLRNATLSDFNLTQIQQVPFVIGQCTSYSGEKGDCESSTFKISNMTIHGWVGDGASSYVADMDCSKAAGGCDNITIENIGLTNTTTGDAVAKYRCRDVTSVQGFTCT</sequence>
<evidence type="ECO:0000313" key="12">
    <source>
        <dbReference type="EMBL" id="KAF0329876.1"/>
    </source>
</evidence>
<dbReference type="InterPro" id="IPR011050">
    <property type="entry name" value="Pectin_lyase_fold/virulence"/>
</dbReference>
<evidence type="ECO:0000256" key="8">
    <source>
        <dbReference type="ARBA" id="ARBA00023295"/>
    </source>
</evidence>
<keyword evidence="3" id="KW-0964">Secreted</keyword>
<dbReference type="SUPFAM" id="SSF51126">
    <property type="entry name" value="Pectin lyase-like"/>
    <property type="match status" value="1"/>
</dbReference>
<keyword evidence="4 11" id="KW-0732">Signal</keyword>
<evidence type="ECO:0000256" key="6">
    <source>
        <dbReference type="ARBA" id="ARBA00022801"/>
    </source>
</evidence>
<evidence type="ECO:0000256" key="3">
    <source>
        <dbReference type="ARBA" id="ARBA00022525"/>
    </source>
</evidence>
<dbReference type="Gene3D" id="2.160.20.10">
    <property type="entry name" value="Single-stranded right-handed beta-helix, Pectin lyase-like"/>
    <property type="match status" value="1"/>
</dbReference>
<keyword evidence="8 10" id="KW-0326">Glycosidase</keyword>
<dbReference type="InterPro" id="IPR006626">
    <property type="entry name" value="PbH1"/>
</dbReference>
<evidence type="ECO:0000313" key="13">
    <source>
        <dbReference type="Proteomes" id="UP000434172"/>
    </source>
</evidence>
<dbReference type="InterPro" id="IPR012334">
    <property type="entry name" value="Pectin_lyas_fold"/>
</dbReference>
<dbReference type="GO" id="GO:0045490">
    <property type="term" value="P:pectin catabolic process"/>
    <property type="evidence" value="ECO:0007669"/>
    <property type="project" value="UniProtKB-ARBA"/>
</dbReference>
<dbReference type="Pfam" id="PF00295">
    <property type="entry name" value="Glyco_hydro_28"/>
    <property type="match status" value="1"/>
</dbReference>
<feature type="signal peptide" evidence="11">
    <location>
        <begin position="1"/>
        <end position="19"/>
    </location>
</feature>
<organism evidence="12 13">
    <name type="scientific">Colletotrichum asianum</name>
    <dbReference type="NCBI Taxonomy" id="702518"/>
    <lineage>
        <taxon>Eukaryota</taxon>
        <taxon>Fungi</taxon>
        <taxon>Dikarya</taxon>
        <taxon>Ascomycota</taxon>
        <taxon>Pezizomycotina</taxon>
        <taxon>Sordariomycetes</taxon>
        <taxon>Hypocreomycetidae</taxon>
        <taxon>Glomerellales</taxon>
        <taxon>Glomerellaceae</taxon>
        <taxon>Colletotrichum</taxon>
        <taxon>Colletotrichum gloeosporioides species complex</taxon>
    </lineage>
</organism>
<name>A0A8H3ZWE9_9PEZI</name>
<keyword evidence="9" id="KW-0961">Cell wall biogenesis/degradation</keyword>
<dbReference type="GO" id="GO:0005576">
    <property type="term" value="C:extracellular region"/>
    <property type="evidence" value="ECO:0007669"/>
    <property type="project" value="UniProtKB-SubCell"/>
</dbReference>
<evidence type="ECO:0000256" key="5">
    <source>
        <dbReference type="ARBA" id="ARBA00022737"/>
    </source>
</evidence>
<comment type="subcellular location">
    <subcellularLocation>
        <location evidence="1">Secreted</location>
    </subcellularLocation>
</comment>
<dbReference type="AlphaFoldDB" id="A0A8H3ZWE9"/>
<evidence type="ECO:0000256" key="7">
    <source>
        <dbReference type="ARBA" id="ARBA00023180"/>
    </source>
</evidence>
<accession>A0A8H3ZWE9</accession>
<protein>
    <submittedName>
        <fullName evidence="12">Uncharacterized protein</fullName>
    </submittedName>
</protein>
<dbReference type="OrthoDB" id="187139at2759"/>
<reference evidence="12 13" key="1">
    <citation type="submission" date="2019-12" db="EMBL/GenBank/DDBJ databases">
        <title>A genome sequence resource for the geographically widespread anthracnose pathogen Colletotrichum asianum.</title>
        <authorList>
            <person name="Meng Y."/>
        </authorList>
    </citation>
    <scope>NUCLEOTIDE SEQUENCE [LARGE SCALE GENOMIC DNA]</scope>
    <source>
        <strain evidence="12 13">ICMP 18580</strain>
    </source>
</reference>
<dbReference type="GO" id="GO:0071555">
    <property type="term" value="P:cell wall organization"/>
    <property type="evidence" value="ECO:0007669"/>
    <property type="project" value="UniProtKB-KW"/>
</dbReference>